<gene>
    <name evidence="8" type="ORF">GCM10022404_13740</name>
</gene>
<evidence type="ECO:0000256" key="6">
    <source>
        <dbReference type="RuleBase" id="RU003983"/>
    </source>
</evidence>
<dbReference type="Gene3D" id="3.30.2010.10">
    <property type="entry name" value="Metalloproteases ('zincins'), catalytic domain"/>
    <property type="match status" value="1"/>
</dbReference>
<evidence type="ECO:0000256" key="2">
    <source>
        <dbReference type="ARBA" id="ARBA00022723"/>
    </source>
</evidence>
<evidence type="ECO:0000256" key="4">
    <source>
        <dbReference type="ARBA" id="ARBA00022833"/>
    </source>
</evidence>
<evidence type="ECO:0000256" key="3">
    <source>
        <dbReference type="ARBA" id="ARBA00022801"/>
    </source>
</evidence>
<sequence length="206" mass="22189">MAPAGKKVCEAATADREDFNCSVDVGIDTKMKERNAYFTHVNGDPVIRISMPLLMDTQSDDEVAFVLSHEFGHLIGRHIEKQEQQAVAGALIMGALAAYANANAAAAGQYYDPNAVSRNVEIGAALGSIAYSQTYELESDTLGTYIAKTAGYDPVKGAQYFARPEDVRTEAGNLSFWGTHPPDEKRLATVLATMREIEAGGGLQQK</sequence>
<feature type="domain" description="Peptidase M48" evidence="7">
    <location>
        <begin position="29"/>
        <end position="191"/>
    </location>
</feature>
<keyword evidence="5 6" id="KW-0482">Metalloprotease</keyword>
<keyword evidence="3 6" id="KW-0378">Hydrolase</keyword>
<reference evidence="9" key="1">
    <citation type="journal article" date="2019" name="Int. J. Syst. Evol. Microbiol.">
        <title>The Global Catalogue of Microorganisms (GCM) 10K type strain sequencing project: providing services to taxonomists for standard genome sequencing and annotation.</title>
        <authorList>
            <consortium name="The Broad Institute Genomics Platform"/>
            <consortium name="The Broad Institute Genome Sequencing Center for Infectious Disease"/>
            <person name="Wu L."/>
            <person name="Ma J."/>
        </authorList>
    </citation>
    <scope>NUCLEOTIDE SEQUENCE [LARGE SCALE GENOMIC DNA]</scope>
    <source>
        <strain evidence="9">JCM 17190</strain>
    </source>
</reference>
<dbReference type="PANTHER" id="PTHR22726">
    <property type="entry name" value="METALLOENDOPEPTIDASE OMA1"/>
    <property type="match status" value="1"/>
</dbReference>
<evidence type="ECO:0000256" key="1">
    <source>
        <dbReference type="ARBA" id="ARBA00022670"/>
    </source>
</evidence>
<keyword evidence="1 6" id="KW-0645">Protease</keyword>
<evidence type="ECO:0000256" key="5">
    <source>
        <dbReference type="ARBA" id="ARBA00023049"/>
    </source>
</evidence>
<dbReference type="Pfam" id="PF01435">
    <property type="entry name" value="Peptidase_M48"/>
    <property type="match status" value="1"/>
</dbReference>
<comment type="cofactor">
    <cofactor evidence="6">
        <name>Zn(2+)</name>
        <dbReference type="ChEBI" id="CHEBI:29105"/>
    </cofactor>
    <text evidence="6">Binds 1 zinc ion per subunit.</text>
</comment>
<accession>A0ABP7K3Q6</accession>
<keyword evidence="2" id="KW-0479">Metal-binding</keyword>
<comment type="caution">
    <text evidence="8">The sequence shown here is derived from an EMBL/GenBank/DDBJ whole genome shotgun (WGS) entry which is preliminary data.</text>
</comment>
<proteinExistence type="inferred from homology"/>
<evidence type="ECO:0000313" key="8">
    <source>
        <dbReference type="EMBL" id="GAA3864690.1"/>
    </source>
</evidence>
<protein>
    <recommendedName>
        <fullName evidence="7">Peptidase M48 domain-containing protein</fullName>
    </recommendedName>
</protein>
<organism evidence="8 9">
    <name type="scientific">Celeribacter arenosi</name>
    <dbReference type="NCBI Taxonomy" id="792649"/>
    <lineage>
        <taxon>Bacteria</taxon>
        <taxon>Pseudomonadati</taxon>
        <taxon>Pseudomonadota</taxon>
        <taxon>Alphaproteobacteria</taxon>
        <taxon>Rhodobacterales</taxon>
        <taxon>Roseobacteraceae</taxon>
        <taxon>Celeribacter</taxon>
    </lineage>
</organism>
<comment type="similarity">
    <text evidence="6">Belongs to the peptidase M48 family.</text>
</comment>
<dbReference type="PANTHER" id="PTHR22726:SF1">
    <property type="entry name" value="METALLOENDOPEPTIDASE OMA1, MITOCHONDRIAL"/>
    <property type="match status" value="1"/>
</dbReference>
<dbReference type="InterPro" id="IPR051156">
    <property type="entry name" value="Mito/Outer_Membr_Metalloprot"/>
</dbReference>
<evidence type="ECO:0000259" key="7">
    <source>
        <dbReference type="Pfam" id="PF01435"/>
    </source>
</evidence>
<keyword evidence="9" id="KW-1185">Reference proteome</keyword>
<dbReference type="InterPro" id="IPR001915">
    <property type="entry name" value="Peptidase_M48"/>
</dbReference>
<name>A0ABP7K3Q6_9RHOB</name>
<dbReference type="EMBL" id="BAABDF010000006">
    <property type="protein sequence ID" value="GAA3864690.1"/>
    <property type="molecule type" value="Genomic_DNA"/>
</dbReference>
<dbReference type="Proteomes" id="UP001399917">
    <property type="component" value="Unassembled WGS sequence"/>
</dbReference>
<keyword evidence="4 6" id="KW-0862">Zinc</keyword>
<evidence type="ECO:0000313" key="9">
    <source>
        <dbReference type="Proteomes" id="UP001399917"/>
    </source>
</evidence>